<keyword evidence="2" id="KW-0904">Protein phosphatase</keyword>
<evidence type="ECO:0000259" key="4">
    <source>
        <dbReference type="PROSITE" id="PS50056"/>
    </source>
</evidence>
<dbReference type="STRING" id="28573.A0A0U1LLS5"/>
<dbReference type="OrthoDB" id="273181at2759"/>
<dbReference type="InterPro" id="IPR029021">
    <property type="entry name" value="Prot-tyrosine_phosphatase-like"/>
</dbReference>
<keyword evidence="6" id="KW-1185">Reference proteome</keyword>
<dbReference type="InterPro" id="IPR020422">
    <property type="entry name" value="TYR_PHOSPHATASE_DUAL_dom"/>
</dbReference>
<dbReference type="GO" id="GO:0008138">
    <property type="term" value="F:protein tyrosine/serine/threonine phosphatase activity"/>
    <property type="evidence" value="ECO:0007669"/>
    <property type="project" value="InterPro"/>
</dbReference>
<dbReference type="InterPro" id="IPR053239">
    <property type="entry name" value="Dual_spec_PTase"/>
</dbReference>
<gene>
    <name evidence="5" type="ORF">PISL3812_01310</name>
</gene>
<dbReference type="AlphaFoldDB" id="A0A0U1LLS5"/>
<dbReference type="InterPro" id="IPR000340">
    <property type="entry name" value="Dual-sp_phosphatase_cat-dom"/>
</dbReference>
<dbReference type="CDD" id="cd14516">
    <property type="entry name" value="DSP_fungal_PPS1"/>
    <property type="match status" value="1"/>
</dbReference>
<dbReference type="SMART" id="SM00195">
    <property type="entry name" value="DSPc"/>
    <property type="match status" value="1"/>
</dbReference>
<reference evidence="5 6" key="1">
    <citation type="submission" date="2015-04" db="EMBL/GenBank/DDBJ databases">
        <authorList>
            <person name="Syromyatnikov M.Y."/>
            <person name="Popov V.N."/>
        </authorList>
    </citation>
    <scope>NUCLEOTIDE SEQUENCE [LARGE SCALE GENOMIC DNA]</scope>
    <source>
        <strain evidence="5">WF-38-12</strain>
    </source>
</reference>
<feature type="domain" description="Tyrosine specific protein phosphatases" evidence="4">
    <location>
        <begin position="655"/>
        <end position="723"/>
    </location>
</feature>
<dbReference type="InterPro" id="IPR000387">
    <property type="entry name" value="Tyr_Pase_dom"/>
</dbReference>
<dbReference type="InterPro" id="IPR016130">
    <property type="entry name" value="Tyr_Pase_AS"/>
</dbReference>
<evidence type="ECO:0000259" key="3">
    <source>
        <dbReference type="PROSITE" id="PS50054"/>
    </source>
</evidence>
<dbReference type="OMA" id="NKPYSRQ"/>
<dbReference type="PROSITE" id="PS50054">
    <property type="entry name" value="TYR_PHOSPHATASE_DUAL"/>
    <property type="match status" value="1"/>
</dbReference>
<evidence type="ECO:0000313" key="6">
    <source>
        <dbReference type="Proteomes" id="UP000054383"/>
    </source>
</evidence>
<dbReference type="PANTHER" id="PTHR47550">
    <property type="entry name" value="DUAL SPECIFICITY PROTEIN PHOSPHATASE PPS1"/>
    <property type="match status" value="1"/>
</dbReference>
<dbReference type="Proteomes" id="UP000054383">
    <property type="component" value="Unassembled WGS sequence"/>
</dbReference>
<dbReference type="Pfam" id="PF00782">
    <property type="entry name" value="DSPc"/>
    <property type="match status" value="1"/>
</dbReference>
<accession>A0A0U1LLS5</accession>
<dbReference type="SUPFAM" id="SSF52799">
    <property type="entry name" value="(Phosphotyrosine protein) phosphatases II"/>
    <property type="match status" value="2"/>
</dbReference>
<evidence type="ECO:0000256" key="2">
    <source>
        <dbReference type="ARBA" id="ARBA00022912"/>
    </source>
</evidence>
<protein>
    <submittedName>
        <fullName evidence="5">Dual specificity protein phosphatase PPS1</fullName>
    </submittedName>
</protein>
<dbReference type="FunFam" id="3.90.190.10:FF:000110">
    <property type="entry name" value="PPS1p Protein phosphatase"/>
    <property type="match status" value="1"/>
</dbReference>
<proteinExistence type="predicted"/>
<dbReference type="EMBL" id="CVMT01000001">
    <property type="protein sequence ID" value="CRG83954.1"/>
    <property type="molecule type" value="Genomic_DNA"/>
</dbReference>
<dbReference type="InterPro" id="IPR047949">
    <property type="entry name" value="PPS1_DSP"/>
</dbReference>
<dbReference type="GO" id="GO:0005634">
    <property type="term" value="C:nucleus"/>
    <property type="evidence" value="ECO:0007669"/>
    <property type="project" value="GOC"/>
</dbReference>
<sequence length="765" mass="85438">MLCDQHQRMQSILACQETSRGTQVTLIVIAPHRPALVRASAWSVRAGYPPPPALWEKGPICLPILMIPPPILIVTFTSPAFCPVEARQTHNCAQSPILHSATPPPASPALSLNVRPRTPTSIPNKHIPNCPPGSVPQLTSAPSAAGTSLTSLLYPPDRFRKLSKTPPVYSIDSDTLVAALDHLATQALPDAKQVFPWLHGLHPDNVMQSAFFVNRKRSLRRLPRCLRSITLISLDDDLTKSRLRGAVTLGEVLAPSGYDFIDADPPDGFSVRNFQIQTAKMAALSDIIIYSKKGASHSQLLDAAERLAIAQQNWRMKNDPAQETPLFNTFVLSDCFEDVEGKHAQLVAVDSDGHLTNNVMDFFQWERIEMCNMSKASEISKGVWLGPSPDLLASTDEQDSLDIDQFDVLIEANDLASIPGPRYLERVHKDLTSNPVETQLIQFPSSGSIVPQPDTSTDVEDFITTIRWMYYLTHPEDHEPEADVDDDISMDSAPKCTHKILIHCADGYTESTLLAVAYYIFAEGVPLHEAWLKLHCEKGRNFFAYPSDVVFLRGIQHRLLQESPAARALNLSQILEPAWLEGMDGSLPSRILPYMYLGNLSHANNPELLRCLGIRRVLSIGESVSWSEQDFDDWGEDNLMFISQVQDNGVDSLTQEFDRCLKFIKKGKLDGSATLVHCRVGVSRSATICIAEVMASLGLSFSRAYCFVRARRLNVIIQPHLRFVYELLKWDEVQQQKRKVPQKRELEWASVAREIALMNKPYSRQ</sequence>
<evidence type="ECO:0000313" key="5">
    <source>
        <dbReference type="EMBL" id="CRG83954.1"/>
    </source>
</evidence>
<dbReference type="PANTHER" id="PTHR47550:SF1">
    <property type="entry name" value="DUAL SPECIFICITY PROTEIN PHOSPHATASE PPS1"/>
    <property type="match status" value="1"/>
</dbReference>
<dbReference type="GO" id="GO:0033260">
    <property type="term" value="P:nuclear DNA replication"/>
    <property type="evidence" value="ECO:0007669"/>
    <property type="project" value="InterPro"/>
</dbReference>
<keyword evidence="1" id="KW-0378">Hydrolase</keyword>
<name>A0A0U1LLS5_TALIS</name>
<feature type="domain" description="Tyrosine-protein phosphatase" evidence="3">
    <location>
        <begin position="587"/>
        <end position="736"/>
    </location>
</feature>
<dbReference type="PROSITE" id="PS00383">
    <property type="entry name" value="TYR_PHOSPHATASE_1"/>
    <property type="match status" value="1"/>
</dbReference>
<dbReference type="Gene3D" id="3.90.190.10">
    <property type="entry name" value="Protein tyrosine phosphatase superfamily"/>
    <property type="match status" value="2"/>
</dbReference>
<organism evidence="5 6">
    <name type="scientific">Talaromyces islandicus</name>
    <name type="common">Penicillium islandicum</name>
    <dbReference type="NCBI Taxonomy" id="28573"/>
    <lineage>
        <taxon>Eukaryota</taxon>
        <taxon>Fungi</taxon>
        <taxon>Dikarya</taxon>
        <taxon>Ascomycota</taxon>
        <taxon>Pezizomycotina</taxon>
        <taxon>Eurotiomycetes</taxon>
        <taxon>Eurotiomycetidae</taxon>
        <taxon>Eurotiales</taxon>
        <taxon>Trichocomaceae</taxon>
        <taxon>Talaromyces</taxon>
        <taxon>Talaromyces sect. Islandici</taxon>
    </lineage>
</organism>
<evidence type="ECO:0000256" key="1">
    <source>
        <dbReference type="ARBA" id="ARBA00022801"/>
    </source>
</evidence>
<dbReference type="PROSITE" id="PS50056">
    <property type="entry name" value="TYR_PHOSPHATASE_2"/>
    <property type="match status" value="1"/>
</dbReference>